<gene>
    <name evidence="2" type="ORF">DES41_10679</name>
</gene>
<protein>
    <submittedName>
        <fullName evidence="2">TniQ protein</fullName>
    </submittedName>
</protein>
<evidence type="ECO:0000259" key="1">
    <source>
        <dbReference type="Pfam" id="PF06527"/>
    </source>
</evidence>
<evidence type="ECO:0000313" key="3">
    <source>
        <dbReference type="Proteomes" id="UP000252884"/>
    </source>
</evidence>
<keyword evidence="3" id="KW-1185">Reference proteome</keyword>
<evidence type="ECO:0000313" key="2">
    <source>
        <dbReference type="EMBL" id="RCW69208.1"/>
    </source>
</evidence>
<feature type="domain" description="TniQ" evidence="1">
    <location>
        <begin position="4"/>
        <end position="148"/>
    </location>
</feature>
<reference evidence="2 3" key="1">
    <citation type="submission" date="2018-07" db="EMBL/GenBank/DDBJ databases">
        <title>Genomic Encyclopedia of Type Strains, Phase IV (KMG-IV): sequencing the most valuable type-strain genomes for metagenomic binning, comparative biology and taxonomic classification.</title>
        <authorList>
            <person name="Goeker M."/>
        </authorList>
    </citation>
    <scope>NUCLEOTIDE SEQUENCE [LARGE SCALE GENOMIC DNA]</scope>
    <source>
        <strain evidence="2 3">DSM 21634</strain>
    </source>
</reference>
<dbReference type="Pfam" id="PF06527">
    <property type="entry name" value="TniQ"/>
    <property type="match status" value="1"/>
</dbReference>
<name>A0A368XQA6_9BURK</name>
<dbReference type="EMBL" id="QPJK01000006">
    <property type="protein sequence ID" value="RCW69208.1"/>
    <property type="molecule type" value="Genomic_DNA"/>
</dbReference>
<dbReference type="RefSeq" id="WP_114469635.1">
    <property type="nucleotide sequence ID" value="NZ_QPJK01000006.1"/>
</dbReference>
<dbReference type="Proteomes" id="UP000252884">
    <property type="component" value="Unassembled WGS sequence"/>
</dbReference>
<dbReference type="InterPro" id="IPR009492">
    <property type="entry name" value="TniQ"/>
</dbReference>
<dbReference type="AlphaFoldDB" id="A0A368XQA6"/>
<sequence length="339" mass="37657">MLPAPRPYPDEMLSSAVMRCGRHFCLSLKDLARELGVAYVGRLTHFSVQYLPALARWVGVSPHELAWRHTMLPYTTSSCSANSWSAQLELLVSSGSTENAKLRRSVNGAAHKRYCAACLSEDLLNYGESYWHRCHHLPGAWLCKRHCMYLCVTELRTDFVASSWRLLPHEVKGTPVLTAAPNPVVMRLSETSTRALLRSPGPGTHFAPDYFRVLAARRGWCKPGSIVGADWLAQALKDNLPTEYLRGCGLQRNLKMPRWMDASIVAARLLANAANRDSNGAIPLRLWLLEALLRVGTTQGDQQLRRSAPSQQEAGRVVLNVVSPMQASYSERVGNHGSD</sequence>
<accession>A0A368XQA6</accession>
<dbReference type="OrthoDB" id="470139at2"/>
<comment type="caution">
    <text evidence="2">The sequence shown here is derived from an EMBL/GenBank/DDBJ whole genome shotgun (WGS) entry which is preliminary data.</text>
</comment>
<proteinExistence type="predicted"/>
<organism evidence="2 3">
    <name type="scientific">Pseudorhodoferax soli</name>
    <dbReference type="NCBI Taxonomy" id="545864"/>
    <lineage>
        <taxon>Bacteria</taxon>
        <taxon>Pseudomonadati</taxon>
        <taxon>Pseudomonadota</taxon>
        <taxon>Betaproteobacteria</taxon>
        <taxon>Burkholderiales</taxon>
        <taxon>Comamonadaceae</taxon>
    </lineage>
</organism>